<sequence length="216" mass="22304">MASTKAPDLMAAPGPAHNSPARPAPQPPADRAAQQVPRPRYDHAPQRDHMAQAPTVPAQPGPAKIGSATGAASRSEAPTVPAHMLPHRTPAQLLAIAHEGLTEAAKTGPDGLRYATAHLAALRAAAALIAARARPSAPSRRARATSAWSLLVLVAPEFSDWAGYFALGASKRAAAEAGIPHVVSAREADDLLRAAEQFVTVAESSLGFTYQPPLAA</sequence>
<dbReference type="InterPro" id="IPR040891">
    <property type="entry name" value="HEPN_SAV_6107"/>
</dbReference>
<proteinExistence type="predicted"/>
<evidence type="ECO:0000313" key="3">
    <source>
        <dbReference type="EMBL" id="PWK49738.1"/>
    </source>
</evidence>
<feature type="domain" description="SAV-6107-like HEPN" evidence="2">
    <location>
        <begin position="105"/>
        <end position="201"/>
    </location>
</feature>
<gene>
    <name evidence="3" type="ORF">BC793_104413</name>
</gene>
<feature type="compositionally biased region" description="Low complexity" evidence="1">
    <location>
        <begin position="29"/>
        <end position="38"/>
    </location>
</feature>
<accession>A0A316FLG1</accession>
<evidence type="ECO:0000259" key="2">
    <source>
        <dbReference type="Pfam" id="PF18726"/>
    </source>
</evidence>
<dbReference type="Proteomes" id="UP000245697">
    <property type="component" value="Unassembled WGS sequence"/>
</dbReference>
<dbReference type="EMBL" id="QGGR01000004">
    <property type="protein sequence ID" value="PWK49738.1"/>
    <property type="molecule type" value="Genomic_DNA"/>
</dbReference>
<dbReference type="Pfam" id="PF18726">
    <property type="entry name" value="HEPN_SAV_6107"/>
    <property type="match status" value="1"/>
</dbReference>
<feature type="compositionally biased region" description="Basic and acidic residues" evidence="1">
    <location>
        <begin position="39"/>
        <end position="50"/>
    </location>
</feature>
<evidence type="ECO:0000256" key="1">
    <source>
        <dbReference type="SAM" id="MobiDB-lite"/>
    </source>
</evidence>
<keyword evidence="4" id="KW-1185">Reference proteome</keyword>
<evidence type="ECO:0000313" key="4">
    <source>
        <dbReference type="Proteomes" id="UP000245697"/>
    </source>
</evidence>
<feature type="region of interest" description="Disordered" evidence="1">
    <location>
        <begin position="1"/>
        <end position="77"/>
    </location>
</feature>
<reference evidence="3 4" key="1">
    <citation type="submission" date="2018-05" db="EMBL/GenBank/DDBJ databases">
        <title>Genomic Encyclopedia of Archaeal and Bacterial Type Strains, Phase II (KMG-II): from individual species to whole genera.</title>
        <authorList>
            <person name="Goeker M."/>
        </authorList>
    </citation>
    <scope>NUCLEOTIDE SEQUENCE [LARGE SCALE GENOMIC DNA]</scope>
    <source>
        <strain evidence="3 4">DSM 45184</strain>
    </source>
</reference>
<comment type="caution">
    <text evidence="3">The sequence shown here is derived from an EMBL/GenBank/DDBJ whole genome shotgun (WGS) entry which is preliminary data.</text>
</comment>
<organism evidence="3 4">
    <name type="scientific">Actinoplanes xinjiangensis</name>
    <dbReference type="NCBI Taxonomy" id="512350"/>
    <lineage>
        <taxon>Bacteria</taxon>
        <taxon>Bacillati</taxon>
        <taxon>Actinomycetota</taxon>
        <taxon>Actinomycetes</taxon>
        <taxon>Micromonosporales</taxon>
        <taxon>Micromonosporaceae</taxon>
        <taxon>Actinoplanes</taxon>
    </lineage>
</organism>
<name>A0A316FLG1_9ACTN</name>
<dbReference type="AlphaFoldDB" id="A0A316FLG1"/>
<protein>
    <recommendedName>
        <fullName evidence="2">SAV-6107-like HEPN domain-containing protein</fullName>
    </recommendedName>
</protein>